<accession>A0A2U1JWA1</accession>
<dbReference type="RefSeq" id="WP_116555326.1">
    <property type="nucleotide sequence ID" value="NZ_QCZG01000028.1"/>
</dbReference>
<evidence type="ECO:0000256" key="1">
    <source>
        <dbReference type="SAM" id="Phobius"/>
    </source>
</evidence>
<protein>
    <submittedName>
        <fullName evidence="2">DUF948 domain-containing protein</fullName>
    </submittedName>
</protein>
<dbReference type="Proteomes" id="UP000245998">
    <property type="component" value="Unassembled WGS sequence"/>
</dbReference>
<name>A0A2U1JWA1_9BACI</name>
<keyword evidence="1" id="KW-1133">Transmembrane helix</keyword>
<proteinExistence type="predicted"/>
<reference evidence="2 3" key="1">
    <citation type="submission" date="2018-04" db="EMBL/GenBank/DDBJ databases">
        <title>Camelliibacillus theae gen. nov., sp. nov., isolated from Pu'er tea.</title>
        <authorList>
            <person name="Niu L."/>
        </authorList>
    </citation>
    <scope>NUCLEOTIDE SEQUENCE [LARGE SCALE GENOMIC DNA]</scope>
    <source>
        <strain evidence="2 3">T8</strain>
    </source>
</reference>
<dbReference type="OrthoDB" id="2366030at2"/>
<keyword evidence="3" id="KW-1185">Reference proteome</keyword>
<feature type="transmembrane region" description="Helical" evidence="1">
    <location>
        <begin position="6"/>
        <end position="24"/>
    </location>
</feature>
<organism evidence="2 3">
    <name type="scientific">Pueribacillus theae</name>
    <dbReference type="NCBI Taxonomy" id="2171751"/>
    <lineage>
        <taxon>Bacteria</taxon>
        <taxon>Bacillati</taxon>
        <taxon>Bacillota</taxon>
        <taxon>Bacilli</taxon>
        <taxon>Bacillales</taxon>
        <taxon>Bacillaceae</taxon>
        <taxon>Pueribacillus</taxon>
    </lineage>
</organism>
<dbReference type="PANTHER" id="PTHR40070:SF1">
    <property type="entry name" value="UPF0478 PROTEIN YTXG"/>
    <property type="match status" value="1"/>
</dbReference>
<dbReference type="EMBL" id="QCZG01000028">
    <property type="protein sequence ID" value="PWA09476.1"/>
    <property type="molecule type" value="Genomic_DNA"/>
</dbReference>
<dbReference type="Gene3D" id="1.10.287.950">
    <property type="entry name" value="Methyl-accepting chemotaxis protein"/>
    <property type="match status" value="1"/>
</dbReference>
<evidence type="ECO:0000313" key="3">
    <source>
        <dbReference type="Proteomes" id="UP000245998"/>
    </source>
</evidence>
<dbReference type="InterPro" id="IPR009293">
    <property type="entry name" value="UPF0478"/>
</dbReference>
<comment type="caution">
    <text evidence="2">The sequence shown here is derived from an EMBL/GenBank/DDBJ whole genome shotgun (WGS) entry which is preliminary data.</text>
</comment>
<keyword evidence="1" id="KW-0472">Membrane</keyword>
<dbReference type="PANTHER" id="PTHR40070">
    <property type="entry name" value="UPF0478 PROTEIN YTXG"/>
    <property type="match status" value="1"/>
</dbReference>
<sequence>MIWILYISALIVAVAFAVLVIFIVQTLKSLRITLDNVATTVDSLEKQLNGITVETTELLHKTNKLAEDIQEKSLALNSVVDRVKDVGNSLGTLNQSFRNISNQVVAGSERYSEQVEKAVEWTGALMRIWQQWKVKKKATDQYIGVEEK</sequence>
<keyword evidence="1" id="KW-0812">Transmembrane</keyword>
<evidence type="ECO:0000313" key="2">
    <source>
        <dbReference type="EMBL" id="PWA09476.1"/>
    </source>
</evidence>
<gene>
    <name evidence="2" type="ORF">DCC39_12935</name>
</gene>
<dbReference type="Pfam" id="PF06103">
    <property type="entry name" value="DUF948"/>
    <property type="match status" value="1"/>
</dbReference>
<dbReference type="AlphaFoldDB" id="A0A2U1JWA1"/>